<name>A0A6J4RDI2_9ACTN</name>
<protein>
    <submittedName>
        <fullName evidence="2">Uncharacterized protein</fullName>
    </submittedName>
</protein>
<dbReference type="AlphaFoldDB" id="A0A6J4RDI2"/>
<evidence type="ECO:0000313" key="2">
    <source>
        <dbReference type="EMBL" id="CAA9470948.1"/>
    </source>
</evidence>
<dbReference type="EMBL" id="CADCVI010000125">
    <property type="protein sequence ID" value="CAA9470948.1"/>
    <property type="molecule type" value="Genomic_DNA"/>
</dbReference>
<reference evidence="2" key="1">
    <citation type="submission" date="2020-02" db="EMBL/GenBank/DDBJ databases">
        <authorList>
            <person name="Meier V. D."/>
        </authorList>
    </citation>
    <scope>NUCLEOTIDE SEQUENCE</scope>
    <source>
        <strain evidence="2">AVDCRST_MAG25</strain>
    </source>
</reference>
<feature type="region of interest" description="Disordered" evidence="1">
    <location>
        <begin position="84"/>
        <end position="104"/>
    </location>
</feature>
<proteinExistence type="predicted"/>
<evidence type="ECO:0000256" key="1">
    <source>
        <dbReference type="SAM" id="MobiDB-lite"/>
    </source>
</evidence>
<accession>A0A6J4RDI2</accession>
<sequence>MMWDWQAWRCFDEVRETFEERGWDPWLPERLDNEVVPLLAESGDHRIAFFARDPGSGECMFELRDKRRPVAVFIRGTESIPTPEDASALLDDRGAALSRSSSPDDRVLYDLPATAVG</sequence>
<organism evidence="2">
    <name type="scientific">uncultured Rubrobacteraceae bacterium</name>
    <dbReference type="NCBI Taxonomy" id="349277"/>
    <lineage>
        <taxon>Bacteria</taxon>
        <taxon>Bacillati</taxon>
        <taxon>Actinomycetota</taxon>
        <taxon>Rubrobacteria</taxon>
        <taxon>Rubrobacterales</taxon>
        <taxon>Rubrobacteraceae</taxon>
        <taxon>environmental samples</taxon>
    </lineage>
</organism>
<gene>
    <name evidence="2" type="ORF">AVDCRST_MAG25-2032</name>
</gene>